<gene>
    <name evidence="3" type="ORF">AACH06_12470</name>
</gene>
<feature type="compositionally biased region" description="Basic and acidic residues" evidence="1">
    <location>
        <begin position="82"/>
        <end position="99"/>
    </location>
</feature>
<feature type="signal peptide" evidence="2">
    <location>
        <begin position="1"/>
        <end position="25"/>
    </location>
</feature>
<evidence type="ECO:0000256" key="1">
    <source>
        <dbReference type="SAM" id="MobiDB-lite"/>
    </source>
</evidence>
<feature type="chain" id="PRO_5047103274" evidence="2">
    <location>
        <begin position="26"/>
        <end position="168"/>
    </location>
</feature>
<name>A0ABU9BR70_9BURK</name>
<dbReference type="Proteomes" id="UP001371218">
    <property type="component" value="Unassembled WGS sequence"/>
</dbReference>
<organism evidence="3 4">
    <name type="scientific">Ideonella lacteola</name>
    <dbReference type="NCBI Taxonomy" id="2984193"/>
    <lineage>
        <taxon>Bacteria</taxon>
        <taxon>Pseudomonadati</taxon>
        <taxon>Pseudomonadota</taxon>
        <taxon>Betaproteobacteria</taxon>
        <taxon>Burkholderiales</taxon>
        <taxon>Sphaerotilaceae</taxon>
        <taxon>Ideonella</taxon>
    </lineage>
</organism>
<sequence>MMTLAISRPLIAGCTLALAAAGAWAQSASVYYICPGNVFTNTLSAKEAEAKGCKAREAQQPTTIAGPKPRPVAGGTPASGPKGDRVDSAEQRARDSDARRILEAELRRAEEQLEALKRDYNNGEPERRGDEARNAQRYLDRVAEMKAAILRQEADIAAIKRELAKLPA</sequence>
<accession>A0ABU9BR70</accession>
<keyword evidence="2" id="KW-0732">Signal</keyword>
<reference evidence="3 4" key="1">
    <citation type="submission" date="2024-04" db="EMBL/GenBank/DDBJ databases">
        <title>Novel species of the genus Ideonella isolated from streams.</title>
        <authorList>
            <person name="Lu H."/>
        </authorList>
    </citation>
    <scope>NUCLEOTIDE SEQUENCE [LARGE SCALE GENOMIC DNA]</scope>
    <source>
        <strain evidence="3 4">DXS29W</strain>
    </source>
</reference>
<proteinExistence type="predicted"/>
<protein>
    <submittedName>
        <fullName evidence="3">Uncharacterized protein</fullName>
    </submittedName>
</protein>
<dbReference type="EMBL" id="JBBUTG010000006">
    <property type="protein sequence ID" value="MEK8031634.1"/>
    <property type="molecule type" value="Genomic_DNA"/>
</dbReference>
<feature type="region of interest" description="Disordered" evidence="1">
    <location>
        <begin position="54"/>
        <end position="99"/>
    </location>
</feature>
<keyword evidence="4" id="KW-1185">Reference proteome</keyword>
<comment type="caution">
    <text evidence="3">The sequence shown here is derived from an EMBL/GenBank/DDBJ whole genome shotgun (WGS) entry which is preliminary data.</text>
</comment>
<evidence type="ECO:0000313" key="3">
    <source>
        <dbReference type="EMBL" id="MEK8031634.1"/>
    </source>
</evidence>
<evidence type="ECO:0000256" key="2">
    <source>
        <dbReference type="SAM" id="SignalP"/>
    </source>
</evidence>
<dbReference type="RefSeq" id="WP_341426022.1">
    <property type="nucleotide sequence ID" value="NZ_JBBUTG010000006.1"/>
</dbReference>
<feature type="region of interest" description="Disordered" evidence="1">
    <location>
        <begin position="115"/>
        <end position="134"/>
    </location>
</feature>
<evidence type="ECO:0000313" key="4">
    <source>
        <dbReference type="Proteomes" id="UP001371218"/>
    </source>
</evidence>